<dbReference type="RefSeq" id="WP_072287620.1">
    <property type="nucleotide sequence ID" value="NZ_CP015455.1"/>
</dbReference>
<feature type="transmembrane region" description="Helical" evidence="1">
    <location>
        <begin position="21"/>
        <end position="43"/>
    </location>
</feature>
<accession>A0A1L3GIL2</accession>
<evidence type="ECO:0008006" key="4">
    <source>
        <dbReference type="Google" id="ProtNLM"/>
    </source>
</evidence>
<dbReference type="KEGG" id="pace:A6070_06740"/>
<protein>
    <recommendedName>
        <fullName evidence="4">Fimbrial assembly family protein</fullName>
    </recommendedName>
</protein>
<dbReference type="Proteomes" id="UP000182264">
    <property type="component" value="Chromosome"/>
</dbReference>
<sequence>MKLKVNLAMQHPPDAQVLRRICILLVACMAVLLLVNFGAMYGVRQRRRQVVQQLGSLSAAPQEVVVKPEQSAAMQAEASRIREILQRREFFWSDILEHLENTWIKGIQVRSIQPDFKDKTLGITVFAKNDRVFRAYLDKLLSYEPFSEVLLLRQEKTDIKDAGGRSLTIIRSEFRIRGGF</sequence>
<keyword evidence="3" id="KW-1185">Reference proteome</keyword>
<keyword evidence="1" id="KW-1133">Transmembrane helix</keyword>
<reference evidence="2 3" key="1">
    <citation type="journal article" date="2017" name="Genome Announc.">
        <title>Complete Genome Sequences of Two Acetylene-Fermenting Pelobacter acetylenicus Strains.</title>
        <authorList>
            <person name="Sutton J.M."/>
            <person name="Baesman S.M."/>
            <person name="Fierst J.L."/>
            <person name="Poret-Peterson A.T."/>
            <person name="Oremland R.S."/>
            <person name="Dunlap D.S."/>
            <person name="Akob D.M."/>
        </authorList>
    </citation>
    <scope>NUCLEOTIDE SEQUENCE [LARGE SCALE GENOMIC DNA]</scope>
    <source>
        <strain evidence="2 3">DSM 3247</strain>
    </source>
</reference>
<evidence type="ECO:0000256" key="1">
    <source>
        <dbReference type="SAM" id="Phobius"/>
    </source>
</evidence>
<gene>
    <name evidence="2" type="ORF">A7E75_12725</name>
</gene>
<dbReference type="AlphaFoldDB" id="A0A1L3GIL2"/>
<dbReference type="STRING" id="29542.A6070_06740"/>
<keyword evidence="1" id="KW-0812">Transmembrane</keyword>
<evidence type="ECO:0000313" key="2">
    <source>
        <dbReference type="EMBL" id="APG25776.1"/>
    </source>
</evidence>
<evidence type="ECO:0000313" key="3">
    <source>
        <dbReference type="Proteomes" id="UP000182264"/>
    </source>
</evidence>
<dbReference type="OrthoDB" id="5395573at2"/>
<dbReference type="EMBL" id="CP015518">
    <property type="protein sequence ID" value="APG25776.1"/>
    <property type="molecule type" value="Genomic_DNA"/>
</dbReference>
<proteinExistence type="predicted"/>
<keyword evidence="1" id="KW-0472">Membrane</keyword>
<name>A0A1L3GIL2_SYNAC</name>
<organism evidence="2 3">
    <name type="scientific">Syntrophotalea acetylenica</name>
    <name type="common">Pelobacter acetylenicus</name>
    <dbReference type="NCBI Taxonomy" id="29542"/>
    <lineage>
        <taxon>Bacteria</taxon>
        <taxon>Pseudomonadati</taxon>
        <taxon>Thermodesulfobacteriota</taxon>
        <taxon>Desulfuromonadia</taxon>
        <taxon>Desulfuromonadales</taxon>
        <taxon>Syntrophotaleaceae</taxon>
        <taxon>Syntrophotalea</taxon>
    </lineage>
</organism>